<sequence length="163" mass="18626">MSLEDRFHPLAPAHPPAAPIVADSLLVPRLDDALGNFRGYGKRERRRREQTRKLREFLKKHRFPDVNEPQQFHVTFCILPRRKEELYPIHMAARLGDYEMLRLLQKAGADSSQKTSLGRSALQLVDQQTEQFEHISLLLNGQLMPAPARMLKSLSASDDSISS</sequence>
<dbReference type="EMBL" id="CAMXCT010006695">
    <property type="protein sequence ID" value="CAI4018448.1"/>
    <property type="molecule type" value="Genomic_DNA"/>
</dbReference>
<protein>
    <submittedName>
        <fullName evidence="3">NADPH-dependent diflavin oxidoreductase 1</fullName>
    </submittedName>
</protein>
<keyword evidence="1" id="KW-0040">ANK repeat</keyword>
<dbReference type="EMBL" id="CAMXCT020006695">
    <property type="protein sequence ID" value="CAL1171823.1"/>
    <property type="molecule type" value="Genomic_DNA"/>
</dbReference>
<accession>A0A9P1GPA9</accession>
<dbReference type="AlphaFoldDB" id="A0A9P1GPA9"/>
<dbReference type="SUPFAM" id="SSF48403">
    <property type="entry name" value="Ankyrin repeat"/>
    <property type="match status" value="1"/>
</dbReference>
<evidence type="ECO:0000256" key="1">
    <source>
        <dbReference type="PROSITE-ProRule" id="PRU00023"/>
    </source>
</evidence>
<proteinExistence type="predicted"/>
<dbReference type="EMBL" id="CAMXCT030006695">
    <property type="protein sequence ID" value="CAL4805760.1"/>
    <property type="molecule type" value="Genomic_DNA"/>
</dbReference>
<keyword evidence="4" id="KW-1185">Reference proteome</keyword>
<dbReference type="Gene3D" id="1.25.40.20">
    <property type="entry name" value="Ankyrin repeat-containing domain"/>
    <property type="match status" value="1"/>
</dbReference>
<dbReference type="PROSITE" id="PS50088">
    <property type="entry name" value="ANK_REPEAT"/>
    <property type="match status" value="1"/>
</dbReference>
<dbReference type="PROSITE" id="PS50297">
    <property type="entry name" value="ANK_REP_REGION"/>
    <property type="match status" value="1"/>
</dbReference>
<comment type="caution">
    <text evidence="2">The sequence shown here is derived from an EMBL/GenBank/DDBJ whole genome shotgun (WGS) entry which is preliminary data.</text>
</comment>
<reference evidence="2" key="1">
    <citation type="submission" date="2022-10" db="EMBL/GenBank/DDBJ databases">
        <authorList>
            <person name="Chen Y."/>
            <person name="Dougan E. K."/>
            <person name="Chan C."/>
            <person name="Rhodes N."/>
            <person name="Thang M."/>
        </authorList>
    </citation>
    <scope>NUCLEOTIDE SEQUENCE</scope>
</reference>
<feature type="repeat" description="ANK" evidence="1">
    <location>
        <begin position="84"/>
        <end position="116"/>
    </location>
</feature>
<evidence type="ECO:0000313" key="2">
    <source>
        <dbReference type="EMBL" id="CAI4018448.1"/>
    </source>
</evidence>
<dbReference type="Pfam" id="PF00023">
    <property type="entry name" value="Ank"/>
    <property type="match status" value="1"/>
</dbReference>
<dbReference type="InterPro" id="IPR002110">
    <property type="entry name" value="Ankyrin_rpt"/>
</dbReference>
<evidence type="ECO:0000313" key="3">
    <source>
        <dbReference type="EMBL" id="CAL4805760.1"/>
    </source>
</evidence>
<dbReference type="Proteomes" id="UP001152797">
    <property type="component" value="Unassembled WGS sequence"/>
</dbReference>
<organism evidence="2">
    <name type="scientific">Cladocopium goreaui</name>
    <dbReference type="NCBI Taxonomy" id="2562237"/>
    <lineage>
        <taxon>Eukaryota</taxon>
        <taxon>Sar</taxon>
        <taxon>Alveolata</taxon>
        <taxon>Dinophyceae</taxon>
        <taxon>Suessiales</taxon>
        <taxon>Symbiodiniaceae</taxon>
        <taxon>Cladocopium</taxon>
    </lineage>
</organism>
<reference evidence="3 4" key="2">
    <citation type="submission" date="2024-05" db="EMBL/GenBank/DDBJ databases">
        <authorList>
            <person name="Chen Y."/>
            <person name="Shah S."/>
            <person name="Dougan E. K."/>
            <person name="Thang M."/>
            <person name="Chan C."/>
        </authorList>
    </citation>
    <scope>NUCLEOTIDE SEQUENCE [LARGE SCALE GENOMIC DNA]</scope>
</reference>
<dbReference type="OrthoDB" id="436192at2759"/>
<gene>
    <name evidence="2" type="ORF">C1SCF055_LOCUS43013</name>
</gene>
<name>A0A9P1GPA9_9DINO</name>
<evidence type="ECO:0000313" key="4">
    <source>
        <dbReference type="Proteomes" id="UP001152797"/>
    </source>
</evidence>
<dbReference type="InterPro" id="IPR036770">
    <property type="entry name" value="Ankyrin_rpt-contain_sf"/>
</dbReference>